<keyword evidence="4" id="KW-0723">Serine/threonine-protein kinase</keyword>
<protein>
    <recommendedName>
        <fullName evidence="20">Protein kinase domain-containing protein</fullName>
    </recommendedName>
</protein>
<sequence>MAIKWWCLYYNPILWWCLSSFSPATCLQNETDRLALISFKDAIQEDPFRVFNSWNNSLPYCHWHGVSCSLRHPDRVIALNLSSQGLVGSLSRHIGNLSFLRSINFENNSFHGQIPPELGRLRRLQYIDLSNNSFQGNIPANLSHCSNLVFLDLIDNKLVGHIPAELGSLSKLEVLGLGKNKLSGNIPPSNGNLSSLWELYLEKNVLQGRIPEEISGLGKLKYLILSENNLIGEIPSALFNISSIEGFYVDSNQLNGNVPSDVGLTLPNLVYLVLEYNRFTGPIPISLSNASELQQIVFGSNNFSGLIPKELGILPHLQYLTLFKNQLQDDLSFISFLTNCSSLVSLELESNFLNGTVPKSIANLSKDLLLLSLSDNQLYDSIPLGIENLLNIRFIQLDGNYFTGPILVDFEKLAHLEWLDLSYNMFTGMIPSSISNLSLLGRLFLGFNNFNGSIPPGLGTCHNLIYLSLGHNRLTGSIPQEVIGLPSLSILLDLTGNALAGPIPSEVGLLQNLVELDLSDNRLSGMIPNTIGKCLSLVRLHLEGNSFDGEIPQIFSVLQGLQELDISRNNFSGQIPDSLAQLDGLNYLNLSFNQLQGMVPKHGIFLNSSAFSFLGNNGLCGGITALKLPSCPIPNSKKNHSLALKVIIPIVVSAIFLALLLGSSIFWHQKRISRQENITMPSFHQQFLRISYAELFKATDGFSMTNIIGVGSYGSVYKGILEQVGIQVAIKVLNLQRRGASSSFMSECQALRTIRHRNLLKLLSVCSSIDFEGNDFKALIYEFMVNGSLEKWLHAHDVGEDGQEGESGNLKLIDRLNIATDIATAIEYLHNGSLSTIMHGDLKPSNVLLDEEMTAHIGDFGLAKIVSSISGEVHQYQSSSTAIKGSIGYVAPEYGMGDPVSTEGDVYSYGILLLEMFTGKKPTDECFKDDLNLHTFVEQYLPYRVMDIMDPRIAVFDDGGSFKDCIISVLRIGIACSMEQPGERMKMIDVISELVKIRALLSREDSRE</sequence>
<evidence type="ECO:0000256" key="11">
    <source>
        <dbReference type="ARBA" id="ARBA00022777"/>
    </source>
</evidence>
<evidence type="ECO:0000256" key="15">
    <source>
        <dbReference type="ARBA" id="ARBA00023170"/>
    </source>
</evidence>
<feature type="domain" description="Protein kinase" evidence="20">
    <location>
        <begin position="702"/>
        <end position="1001"/>
    </location>
</feature>
<evidence type="ECO:0000256" key="17">
    <source>
        <dbReference type="PROSITE-ProRule" id="PRU10141"/>
    </source>
</evidence>
<keyword evidence="7 18" id="KW-0812">Transmembrane</keyword>
<evidence type="ECO:0000256" key="2">
    <source>
        <dbReference type="ARBA" id="ARBA00004479"/>
    </source>
</evidence>
<dbReference type="PROSITE" id="PS50011">
    <property type="entry name" value="PROTEIN_KINASE_DOM"/>
    <property type="match status" value="1"/>
</dbReference>
<dbReference type="PANTHER" id="PTHR27000:SF733">
    <property type="entry name" value="PROTEIN KINASE DOMAIN-CONTAINING PROTEIN"/>
    <property type="match status" value="1"/>
</dbReference>
<keyword evidence="6" id="KW-0808">Transferase</keyword>
<evidence type="ECO:0000256" key="9">
    <source>
        <dbReference type="ARBA" id="ARBA00022737"/>
    </source>
</evidence>
<feature type="binding site" evidence="17">
    <location>
        <position position="731"/>
    </location>
    <ligand>
        <name>ATP</name>
        <dbReference type="ChEBI" id="CHEBI:30616"/>
    </ligand>
</feature>
<keyword evidence="8 19" id="KW-0732">Signal</keyword>
<evidence type="ECO:0000256" key="6">
    <source>
        <dbReference type="ARBA" id="ARBA00022679"/>
    </source>
</evidence>
<name>A0ABQ9LKU0_HEVBR</name>
<dbReference type="InterPro" id="IPR003591">
    <property type="entry name" value="Leu-rich_rpt_typical-subtyp"/>
</dbReference>
<evidence type="ECO:0000259" key="20">
    <source>
        <dbReference type="PROSITE" id="PS50011"/>
    </source>
</evidence>
<dbReference type="SMART" id="SM00220">
    <property type="entry name" value="S_TKc"/>
    <property type="match status" value="1"/>
</dbReference>
<feature type="transmembrane region" description="Helical" evidence="18">
    <location>
        <begin position="646"/>
        <end position="667"/>
    </location>
</feature>
<organism evidence="21 22">
    <name type="scientific">Hevea brasiliensis</name>
    <name type="common">Para rubber tree</name>
    <name type="synonym">Siphonia brasiliensis</name>
    <dbReference type="NCBI Taxonomy" id="3981"/>
    <lineage>
        <taxon>Eukaryota</taxon>
        <taxon>Viridiplantae</taxon>
        <taxon>Streptophyta</taxon>
        <taxon>Embryophyta</taxon>
        <taxon>Tracheophyta</taxon>
        <taxon>Spermatophyta</taxon>
        <taxon>Magnoliopsida</taxon>
        <taxon>eudicotyledons</taxon>
        <taxon>Gunneridae</taxon>
        <taxon>Pentapetalae</taxon>
        <taxon>rosids</taxon>
        <taxon>fabids</taxon>
        <taxon>Malpighiales</taxon>
        <taxon>Euphorbiaceae</taxon>
        <taxon>Crotonoideae</taxon>
        <taxon>Micrandreae</taxon>
        <taxon>Hevea</taxon>
    </lineage>
</organism>
<gene>
    <name evidence="21" type="ORF">P3X46_021839</name>
</gene>
<keyword evidence="22" id="KW-1185">Reference proteome</keyword>
<evidence type="ECO:0000256" key="18">
    <source>
        <dbReference type="SAM" id="Phobius"/>
    </source>
</evidence>
<evidence type="ECO:0000256" key="8">
    <source>
        <dbReference type="ARBA" id="ARBA00022729"/>
    </source>
</evidence>
<comment type="similarity">
    <text evidence="3">Belongs to the protein kinase superfamily. Ser/Thr protein kinase family.</text>
</comment>
<dbReference type="InterPro" id="IPR013210">
    <property type="entry name" value="LRR_N_plant-typ"/>
</dbReference>
<keyword evidence="11" id="KW-0418">Kinase</keyword>
<comment type="caution">
    <text evidence="21">The sequence shown here is derived from an EMBL/GenBank/DDBJ whole genome shotgun (WGS) entry which is preliminary data.</text>
</comment>
<dbReference type="InterPro" id="IPR008271">
    <property type="entry name" value="Ser/Thr_kinase_AS"/>
</dbReference>
<evidence type="ECO:0000313" key="21">
    <source>
        <dbReference type="EMBL" id="KAJ9167169.1"/>
    </source>
</evidence>
<dbReference type="Gene3D" id="1.10.510.10">
    <property type="entry name" value="Transferase(Phosphotransferase) domain 1"/>
    <property type="match status" value="1"/>
</dbReference>
<evidence type="ECO:0000256" key="3">
    <source>
        <dbReference type="ARBA" id="ARBA00008684"/>
    </source>
</evidence>
<dbReference type="InterPro" id="IPR001245">
    <property type="entry name" value="Ser-Thr/Tyr_kinase_cat_dom"/>
</dbReference>
<proteinExistence type="inferred from homology"/>
<evidence type="ECO:0000256" key="13">
    <source>
        <dbReference type="ARBA" id="ARBA00022989"/>
    </source>
</evidence>
<keyword evidence="15" id="KW-0675">Receptor</keyword>
<dbReference type="Proteomes" id="UP001174677">
    <property type="component" value="Chromosome 12"/>
</dbReference>
<keyword evidence="5" id="KW-0433">Leucine-rich repeat</keyword>
<keyword evidence="14 18" id="KW-0472">Membrane</keyword>
<feature type="chain" id="PRO_5046143485" description="Protein kinase domain-containing protein" evidence="19">
    <location>
        <begin position="27"/>
        <end position="1008"/>
    </location>
</feature>
<dbReference type="Pfam" id="PF13855">
    <property type="entry name" value="LRR_8"/>
    <property type="match status" value="2"/>
</dbReference>
<dbReference type="SUPFAM" id="SSF56112">
    <property type="entry name" value="Protein kinase-like (PK-like)"/>
    <property type="match status" value="1"/>
</dbReference>
<dbReference type="Pfam" id="PF00560">
    <property type="entry name" value="LRR_1"/>
    <property type="match status" value="6"/>
</dbReference>
<evidence type="ECO:0000256" key="10">
    <source>
        <dbReference type="ARBA" id="ARBA00022741"/>
    </source>
</evidence>
<dbReference type="PROSITE" id="PS00108">
    <property type="entry name" value="PROTEIN_KINASE_ST"/>
    <property type="match status" value="1"/>
</dbReference>
<dbReference type="Gene3D" id="3.80.10.10">
    <property type="entry name" value="Ribonuclease Inhibitor"/>
    <property type="match status" value="4"/>
</dbReference>
<evidence type="ECO:0000256" key="16">
    <source>
        <dbReference type="ARBA" id="ARBA00023180"/>
    </source>
</evidence>
<dbReference type="InterPro" id="IPR032675">
    <property type="entry name" value="LRR_dom_sf"/>
</dbReference>
<dbReference type="SUPFAM" id="SSF52058">
    <property type="entry name" value="L domain-like"/>
    <property type="match status" value="2"/>
</dbReference>
<keyword evidence="9" id="KW-0677">Repeat</keyword>
<comment type="subcellular location">
    <subcellularLocation>
        <location evidence="1">Cell membrane</location>
        <topology evidence="1">Single-pass membrane protein</topology>
    </subcellularLocation>
    <subcellularLocation>
        <location evidence="2">Membrane</location>
        <topology evidence="2">Single-pass type I membrane protein</topology>
    </subcellularLocation>
</comment>
<evidence type="ECO:0000256" key="14">
    <source>
        <dbReference type="ARBA" id="ARBA00023136"/>
    </source>
</evidence>
<dbReference type="PROSITE" id="PS00107">
    <property type="entry name" value="PROTEIN_KINASE_ATP"/>
    <property type="match status" value="1"/>
</dbReference>
<evidence type="ECO:0000256" key="5">
    <source>
        <dbReference type="ARBA" id="ARBA00022614"/>
    </source>
</evidence>
<evidence type="ECO:0000256" key="4">
    <source>
        <dbReference type="ARBA" id="ARBA00022527"/>
    </source>
</evidence>
<dbReference type="InterPro" id="IPR000719">
    <property type="entry name" value="Prot_kinase_dom"/>
</dbReference>
<evidence type="ECO:0000256" key="12">
    <source>
        <dbReference type="ARBA" id="ARBA00022840"/>
    </source>
</evidence>
<dbReference type="Pfam" id="PF08263">
    <property type="entry name" value="LRRNT_2"/>
    <property type="match status" value="1"/>
</dbReference>
<dbReference type="EMBL" id="JARPOI010000012">
    <property type="protein sequence ID" value="KAJ9167169.1"/>
    <property type="molecule type" value="Genomic_DNA"/>
</dbReference>
<keyword evidence="13 18" id="KW-1133">Transmembrane helix</keyword>
<dbReference type="Pfam" id="PF07714">
    <property type="entry name" value="PK_Tyr_Ser-Thr"/>
    <property type="match status" value="1"/>
</dbReference>
<accession>A0ABQ9LKU0</accession>
<reference evidence="21 22" key="1">
    <citation type="journal article" date="2023" name="Plant Biotechnol. J.">
        <title>Chromosome-level wild Hevea brasiliensis genome provides new tools for genomic-assisted breeding and valuable loci to elevate rubber yield.</title>
        <authorList>
            <person name="Cheng H."/>
            <person name="Song X."/>
            <person name="Hu Y."/>
            <person name="Wu T."/>
            <person name="Yang Q."/>
            <person name="An Z."/>
            <person name="Feng S."/>
            <person name="Deng Z."/>
            <person name="Wu W."/>
            <person name="Zeng X."/>
            <person name="Tu M."/>
            <person name="Wang X."/>
            <person name="Huang H."/>
        </authorList>
    </citation>
    <scope>NUCLEOTIDE SEQUENCE [LARGE SCALE GENOMIC DNA]</scope>
    <source>
        <strain evidence="21">MT/VB/25A 57/8</strain>
    </source>
</reference>
<feature type="signal peptide" evidence="19">
    <location>
        <begin position="1"/>
        <end position="26"/>
    </location>
</feature>
<keyword evidence="12 17" id="KW-0067">ATP-binding</keyword>
<dbReference type="Gene3D" id="3.30.200.20">
    <property type="entry name" value="Phosphorylase Kinase, domain 1"/>
    <property type="match status" value="1"/>
</dbReference>
<keyword evidence="10 17" id="KW-0547">Nucleotide-binding</keyword>
<dbReference type="SMART" id="SM00369">
    <property type="entry name" value="LRR_TYP"/>
    <property type="match status" value="9"/>
</dbReference>
<dbReference type="PANTHER" id="PTHR27000">
    <property type="entry name" value="LEUCINE-RICH REPEAT RECEPTOR-LIKE PROTEIN KINASE FAMILY PROTEIN-RELATED"/>
    <property type="match status" value="1"/>
</dbReference>
<dbReference type="InterPro" id="IPR017441">
    <property type="entry name" value="Protein_kinase_ATP_BS"/>
</dbReference>
<evidence type="ECO:0000256" key="19">
    <source>
        <dbReference type="SAM" id="SignalP"/>
    </source>
</evidence>
<evidence type="ECO:0000256" key="7">
    <source>
        <dbReference type="ARBA" id="ARBA00022692"/>
    </source>
</evidence>
<dbReference type="CDD" id="cd14066">
    <property type="entry name" value="STKc_IRAK"/>
    <property type="match status" value="1"/>
</dbReference>
<evidence type="ECO:0000313" key="22">
    <source>
        <dbReference type="Proteomes" id="UP001174677"/>
    </source>
</evidence>
<dbReference type="InterPro" id="IPR001611">
    <property type="entry name" value="Leu-rich_rpt"/>
</dbReference>
<keyword evidence="16" id="KW-0325">Glycoprotein</keyword>
<evidence type="ECO:0000256" key="1">
    <source>
        <dbReference type="ARBA" id="ARBA00004162"/>
    </source>
</evidence>
<dbReference type="InterPro" id="IPR011009">
    <property type="entry name" value="Kinase-like_dom_sf"/>
</dbReference>